<feature type="compositionally biased region" description="Basic and acidic residues" evidence="1">
    <location>
        <begin position="20"/>
        <end position="44"/>
    </location>
</feature>
<organism evidence="2 3">
    <name type="scientific">Ceratitis capitata</name>
    <name type="common">Mediterranean fruit fly</name>
    <name type="synonym">Tephritis capitata</name>
    <dbReference type="NCBI Taxonomy" id="7213"/>
    <lineage>
        <taxon>Eukaryota</taxon>
        <taxon>Metazoa</taxon>
        <taxon>Ecdysozoa</taxon>
        <taxon>Arthropoda</taxon>
        <taxon>Hexapoda</taxon>
        <taxon>Insecta</taxon>
        <taxon>Pterygota</taxon>
        <taxon>Neoptera</taxon>
        <taxon>Endopterygota</taxon>
        <taxon>Diptera</taxon>
        <taxon>Brachycera</taxon>
        <taxon>Muscomorpha</taxon>
        <taxon>Tephritoidea</taxon>
        <taxon>Tephritidae</taxon>
        <taxon>Ceratitis</taxon>
        <taxon>Ceratitis</taxon>
    </lineage>
</organism>
<protein>
    <submittedName>
        <fullName evidence="2">(Mediterranean fruit fly) hypothetical protein</fullName>
    </submittedName>
</protein>
<accession>A0A811UMI9</accession>
<proteinExistence type="predicted"/>
<dbReference type="EMBL" id="CAJHJT010000012">
    <property type="protein sequence ID" value="CAD6999027.1"/>
    <property type="molecule type" value="Genomic_DNA"/>
</dbReference>
<keyword evidence="3" id="KW-1185">Reference proteome</keyword>
<evidence type="ECO:0000313" key="2">
    <source>
        <dbReference type="EMBL" id="CAD6999027.1"/>
    </source>
</evidence>
<feature type="region of interest" description="Disordered" evidence="1">
    <location>
        <begin position="1"/>
        <end position="84"/>
    </location>
</feature>
<dbReference type="AlphaFoldDB" id="A0A811UMI9"/>
<name>A0A811UMI9_CERCA</name>
<sequence length="84" mass="8921">MKSGGQDDSAVDSITSVSSTKERERALSLLQKGDRGRGQKERGTETLGKPCVEAADSVEARWGGTPVSTWKRASEVSNSHGEDA</sequence>
<reference evidence="2" key="1">
    <citation type="submission" date="2020-11" db="EMBL/GenBank/DDBJ databases">
        <authorList>
            <person name="Whitehead M."/>
        </authorList>
    </citation>
    <scope>NUCLEOTIDE SEQUENCE</scope>
    <source>
        <strain evidence="2">EGII</strain>
    </source>
</reference>
<feature type="compositionally biased region" description="Polar residues" evidence="1">
    <location>
        <begin position="75"/>
        <end position="84"/>
    </location>
</feature>
<evidence type="ECO:0000313" key="3">
    <source>
        <dbReference type="Proteomes" id="UP000606786"/>
    </source>
</evidence>
<evidence type="ECO:0000256" key="1">
    <source>
        <dbReference type="SAM" id="MobiDB-lite"/>
    </source>
</evidence>
<feature type="non-terminal residue" evidence="2">
    <location>
        <position position="84"/>
    </location>
</feature>
<dbReference type="Proteomes" id="UP000606786">
    <property type="component" value="Unassembled WGS sequence"/>
</dbReference>
<comment type="caution">
    <text evidence="2">The sequence shown here is derived from an EMBL/GenBank/DDBJ whole genome shotgun (WGS) entry which is preliminary data.</text>
</comment>
<gene>
    <name evidence="2" type="ORF">CCAP1982_LOCUS7574</name>
</gene>